<reference evidence="1" key="1">
    <citation type="submission" date="2018-10" db="EMBL/GenBank/DDBJ databases">
        <title>Hidden diversity of soil giant viruses.</title>
        <authorList>
            <person name="Schulz F."/>
            <person name="Alteio L."/>
            <person name="Goudeau D."/>
            <person name="Ryan E.M."/>
            <person name="Malmstrom R.R."/>
            <person name="Blanchard J."/>
            <person name="Woyke T."/>
        </authorList>
    </citation>
    <scope>NUCLEOTIDE SEQUENCE</scope>
    <source>
        <strain evidence="1">SYV1</strain>
    </source>
</reference>
<dbReference type="EMBL" id="MK072529">
    <property type="protein sequence ID" value="AYV87085.1"/>
    <property type="molecule type" value="Genomic_DNA"/>
</dbReference>
<protein>
    <submittedName>
        <fullName evidence="1">Uncharacterized protein</fullName>
    </submittedName>
</protein>
<gene>
    <name evidence="1" type="ORF">Sylvanvirus23_10</name>
</gene>
<name>A0A3G5AIQ7_9VIRU</name>
<organism evidence="1">
    <name type="scientific">Sylvanvirus sp</name>
    <dbReference type="NCBI Taxonomy" id="2487774"/>
    <lineage>
        <taxon>Viruses</taxon>
    </lineage>
</organism>
<sequence>MLENYISGRVDFEYDESAIEEIPPISSVSPQTLQWFIDKSITHNLKLKLSALTFHRILYHGRLDLAQVLYQSKCSVPFDLKTVDFLRYCRDFTTFTWVYDHFKFFEKNIAYFMTYKESEESSFLSRKVTY</sequence>
<evidence type="ECO:0000313" key="1">
    <source>
        <dbReference type="EMBL" id="AYV87085.1"/>
    </source>
</evidence>
<accession>A0A3G5AIQ7</accession>
<feature type="non-terminal residue" evidence="1">
    <location>
        <position position="130"/>
    </location>
</feature>
<proteinExistence type="predicted"/>